<dbReference type="EMBL" id="QJSP01000004">
    <property type="protein sequence ID" value="PYE18733.1"/>
    <property type="molecule type" value="Genomic_DNA"/>
</dbReference>
<organism evidence="6 7">
    <name type="scientific">Williamsia limnetica</name>
    <dbReference type="NCBI Taxonomy" id="882452"/>
    <lineage>
        <taxon>Bacteria</taxon>
        <taxon>Bacillati</taxon>
        <taxon>Actinomycetota</taxon>
        <taxon>Actinomycetes</taxon>
        <taxon>Mycobacteriales</taxon>
        <taxon>Nocardiaceae</taxon>
        <taxon>Williamsia</taxon>
    </lineage>
</organism>
<evidence type="ECO:0000313" key="7">
    <source>
        <dbReference type="Proteomes" id="UP000247591"/>
    </source>
</evidence>
<dbReference type="OrthoDB" id="5242615at2"/>
<dbReference type="GO" id="GO:0003677">
    <property type="term" value="F:DNA binding"/>
    <property type="evidence" value="ECO:0007669"/>
    <property type="project" value="UniProtKB-KW"/>
</dbReference>
<keyword evidence="2" id="KW-0238">DNA-binding</keyword>
<dbReference type="PANTHER" id="PTHR30136:SF24">
    <property type="entry name" value="HTH-TYPE TRANSCRIPTIONAL REPRESSOR ALLR"/>
    <property type="match status" value="1"/>
</dbReference>
<proteinExistence type="predicted"/>
<evidence type="ECO:0000313" key="6">
    <source>
        <dbReference type="EMBL" id="PYE18733.1"/>
    </source>
</evidence>
<dbReference type="SUPFAM" id="SSF46785">
    <property type="entry name" value="Winged helix' DNA-binding domain"/>
    <property type="match status" value="1"/>
</dbReference>
<dbReference type="InterPro" id="IPR029016">
    <property type="entry name" value="GAF-like_dom_sf"/>
</dbReference>
<dbReference type="PANTHER" id="PTHR30136">
    <property type="entry name" value="HELIX-TURN-HELIX TRANSCRIPTIONAL REGULATOR, ICLR FAMILY"/>
    <property type="match status" value="1"/>
</dbReference>
<evidence type="ECO:0000259" key="4">
    <source>
        <dbReference type="PROSITE" id="PS51077"/>
    </source>
</evidence>
<dbReference type="PROSITE" id="PS51078">
    <property type="entry name" value="ICLR_ED"/>
    <property type="match status" value="1"/>
</dbReference>
<keyword evidence="7" id="KW-1185">Reference proteome</keyword>
<dbReference type="Pfam" id="PF01614">
    <property type="entry name" value="IclR_C"/>
    <property type="match status" value="1"/>
</dbReference>
<sequence length="251" mass="27029">MTPPEMTLSGRQPRAVQSALHVLEEVARAGAGVTAKEITTRLGMPTATTYRLLNLLVGEGYLVRLPDLSGFALGRKVGVLVDASVAPVVCEAARDILTELRLTVRFGVHLYLFTNTAVRAADIDHEYAPPADEQTINRNLHASAVGKLLIAEKDDPTTLLGQERLRRLTPRTITAIPDLQAHLALTVGRGYAVEIGELIEDAACVAVPIRSSRDALVGAVEISGRAEHEQIMQRQVDAIAPVVVQLSRLLA</sequence>
<comment type="caution">
    <text evidence="6">The sequence shown here is derived from an EMBL/GenBank/DDBJ whole genome shotgun (WGS) entry which is preliminary data.</text>
</comment>
<evidence type="ECO:0000256" key="2">
    <source>
        <dbReference type="ARBA" id="ARBA00023125"/>
    </source>
</evidence>
<dbReference type="InterPro" id="IPR050707">
    <property type="entry name" value="HTH_MetabolicPath_Reg"/>
</dbReference>
<reference evidence="6 7" key="1">
    <citation type="submission" date="2018-06" db="EMBL/GenBank/DDBJ databases">
        <title>Genomic Encyclopedia of Type Strains, Phase IV (KMG-IV): sequencing the most valuable type-strain genomes for metagenomic binning, comparative biology and taxonomic classification.</title>
        <authorList>
            <person name="Goeker M."/>
        </authorList>
    </citation>
    <scope>NUCLEOTIDE SEQUENCE [LARGE SCALE GENOMIC DNA]</scope>
    <source>
        <strain evidence="6 7">DSM 45521</strain>
    </source>
</reference>
<dbReference type="PROSITE" id="PS51077">
    <property type="entry name" value="HTH_ICLR"/>
    <property type="match status" value="1"/>
</dbReference>
<evidence type="ECO:0000256" key="1">
    <source>
        <dbReference type="ARBA" id="ARBA00023015"/>
    </source>
</evidence>
<keyword evidence="3" id="KW-0804">Transcription</keyword>
<dbReference type="SMART" id="SM00346">
    <property type="entry name" value="HTH_ICLR"/>
    <property type="match status" value="1"/>
</dbReference>
<dbReference type="AlphaFoldDB" id="A0A318RSH0"/>
<dbReference type="RefSeq" id="WP_110469259.1">
    <property type="nucleotide sequence ID" value="NZ_QJSP01000004.1"/>
</dbReference>
<keyword evidence="1" id="KW-0805">Transcription regulation</keyword>
<dbReference type="Proteomes" id="UP000247591">
    <property type="component" value="Unassembled WGS sequence"/>
</dbReference>
<dbReference type="InterPro" id="IPR014757">
    <property type="entry name" value="Tscrpt_reg_IclR_C"/>
</dbReference>
<dbReference type="SUPFAM" id="SSF55781">
    <property type="entry name" value="GAF domain-like"/>
    <property type="match status" value="1"/>
</dbReference>
<dbReference type="InterPro" id="IPR036390">
    <property type="entry name" value="WH_DNA-bd_sf"/>
</dbReference>
<feature type="domain" description="HTH iclR-type" evidence="4">
    <location>
        <begin position="13"/>
        <end position="75"/>
    </location>
</feature>
<name>A0A318RSH0_WILLI</name>
<dbReference type="Pfam" id="PF09339">
    <property type="entry name" value="HTH_IclR"/>
    <property type="match status" value="1"/>
</dbReference>
<feature type="domain" description="IclR-ED" evidence="5">
    <location>
        <begin position="64"/>
        <end position="251"/>
    </location>
</feature>
<protein>
    <submittedName>
        <fullName evidence="6">IclR family transcriptional regulator</fullName>
    </submittedName>
</protein>
<dbReference type="GO" id="GO:0003700">
    <property type="term" value="F:DNA-binding transcription factor activity"/>
    <property type="evidence" value="ECO:0007669"/>
    <property type="project" value="TreeGrafter"/>
</dbReference>
<dbReference type="InterPro" id="IPR005471">
    <property type="entry name" value="Tscrpt_reg_IclR_N"/>
</dbReference>
<dbReference type="GO" id="GO:0045892">
    <property type="term" value="P:negative regulation of DNA-templated transcription"/>
    <property type="evidence" value="ECO:0007669"/>
    <property type="project" value="TreeGrafter"/>
</dbReference>
<evidence type="ECO:0000259" key="5">
    <source>
        <dbReference type="PROSITE" id="PS51078"/>
    </source>
</evidence>
<evidence type="ECO:0000256" key="3">
    <source>
        <dbReference type="ARBA" id="ARBA00023163"/>
    </source>
</evidence>
<dbReference type="InterPro" id="IPR036388">
    <property type="entry name" value="WH-like_DNA-bd_sf"/>
</dbReference>
<gene>
    <name evidence="6" type="ORF">DFR67_104315</name>
</gene>
<dbReference type="Gene3D" id="1.10.10.10">
    <property type="entry name" value="Winged helix-like DNA-binding domain superfamily/Winged helix DNA-binding domain"/>
    <property type="match status" value="1"/>
</dbReference>
<accession>A0A318RSH0</accession>
<dbReference type="Gene3D" id="3.30.450.40">
    <property type="match status" value="1"/>
</dbReference>